<dbReference type="EMBL" id="JAPDOG010000001">
    <property type="protein sequence ID" value="MCW3780133.1"/>
    <property type="molecule type" value="Genomic_DNA"/>
</dbReference>
<gene>
    <name evidence="2" type="ORF">OM960_00845</name>
</gene>
<evidence type="ECO:0000313" key="2">
    <source>
        <dbReference type="EMBL" id="MCW3780133.1"/>
    </source>
</evidence>
<reference evidence="2 3" key="1">
    <citation type="submission" date="2022-10" db="EMBL/GenBank/DDBJ databases">
        <title>Defluviimonas sp. CAU 1641 isolated from mud.</title>
        <authorList>
            <person name="Kim W."/>
        </authorList>
    </citation>
    <scope>NUCLEOTIDE SEQUENCE [LARGE SCALE GENOMIC DNA]</scope>
    <source>
        <strain evidence="2 3">CAU 1641</strain>
    </source>
</reference>
<evidence type="ECO:0000256" key="1">
    <source>
        <dbReference type="SAM" id="Phobius"/>
    </source>
</evidence>
<feature type="transmembrane region" description="Helical" evidence="1">
    <location>
        <begin position="22"/>
        <end position="43"/>
    </location>
</feature>
<organism evidence="2 3">
    <name type="scientific">Defluviimonas salinarum</name>
    <dbReference type="NCBI Taxonomy" id="2992147"/>
    <lineage>
        <taxon>Bacteria</taxon>
        <taxon>Pseudomonadati</taxon>
        <taxon>Pseudomonadota</taxon>
        <taxon>Alphaproteobacteria</taxon>
        <taxon>Rhodobacterales</taxon>
        <taxon>Paracoccaceae</taxon>
        <taxon>Albidovulum</taxon>
    </lineage>
</organism>
<keyword evidence="1" id="KW-1133">Transmembrane helix</keyword>
<protein>
    <submittedName>
        <fullName evidence="2">Uncharacterized protein</fullName>
    </submittedName>
</protein>
<comment type="caution">
    <text evidence="2">The sequence shown here is derived from an EMBL/GenBank/DDBJ whole genome shotgun (WGS) entry which is preliminary data.</text>
</comment>
<proteinExistence type="predicted"/>
<dbReference type="RefSeq" id="WP_264770760.1">
    <property type="nucleotide sequence ID" value="NZ_JAPDOG010000001.1"/>
</dbReference>
<dbReference type="Proteomes" id="UP001207582">
    <property type="component" value="Unassembled WGS sequence"/>
</dbReference>
<keyword evidence="1" id="KW-0472">Membrane</keyword>
<sequence length="54" mass="5671">MQLIESGARGVSMVYQLGVDRILIPLAIVAGLAGGAMIGSEIARMQAPESPYMH</sequence>
<name>A0ABT3IXH0_9RHOB</name>
<keyword evidence="1" id="KW-0812">Transmembrane</keyword>
<accession>A0ABT3IXH0</accession>
<evidence type="ECO:0000313" key="3">
    <source>
        <dbReference type="Proteomes" id="UP001207582"/>
    </source>
</evidence>
<keyword evidence="3" id="KW-1185">Reference proteome</keyword>